<evidence type="ECO:0000256" key="1">
    <source>
        <dbReference type="SAM" id="MobiDB-lite"/>
    </source>
</evidence>
<dbReference type="AlphaFoldDB" id="A0A395ILI8"/>
<name>A0A395ILI8_9HELO</name>
<accession>A0A395ILI8</accession>
<dbReference type="Proteomes" id="UP000249056">
    <property type="component" value="Unassembled WGS sequence"/>
</dbReference>
<gene>
    <name evidence="2" type="ORF">DID88_009840</name>
</gene>
<reference evidence="2 3" key="1">
    <citation type="submission" date="2018-06" db="EMBL/GenBank/DDBJ databases">
        <title>Genome Sequence of the Brown Rot Fungal Pathogen Monilinia fructigena.</title>
        <authorList>
            <person name="Landi L."/>
            <person name="De Miccolis Angelini R.M."/>
            <person name="Pollastro S."/>
            <person name="Abate D."/>
            <person name="Faretra F."/>
            <person name="Romanazzi G."/>
        </authorList>
    </citation>
    <scope>NUCLEOTIDE SEQUENCE [LARGE SCALE GENOMIC DNA]</scope>
    <source>
        <strain evidence="2 3">Mfrg269</strain>
    </source>
</reference>
<keyword evidence="3" id="KW-1185">Reference proteome</keyword>
<protein>
    <submittedName>
        <fullName evidence="2">Uncharacterized protein</fullName>
    </submittedName>
</protein>
<evidence type="ECO:0000313" key="2">
    <source>
        <dbReference type="EMBL" id="RAL60734.1"/>
    </source>
</evidence>
<comment type="caution">
    <text evidence="2">The sequence shown here is derived from an EMBL/GenBank/DDBJ whole genome shotgun (WGS) entry which is preliminary data.</text>
</comment>
<dbReference type="OrthoDB" id="3799661at2759"/>
<organism evidence="2 3">
    <name type="scientific">Monilinia fructigena</name>
    <dbReference type="NCBI Taxonomy" id="38457"/>
    <lineage>
        <taxon>Eukaryota</taxon>
        <taxon>Fungi</taxon>
        <taxon>Dikarya</taxon>
        <taxon>Ascomycota</taxon>
        <taxon>Pezizomycotina</taxon>
        <taxon>Leotiomycetes</taxon>
        <taxon>Helotiales</taxon>
        <taxon>Sclerotiniaceae</taxon>
        <taxon>Monilinia</taxon>
    </lineage>
</organism>
<proteinExistence type="predicted"/>
<dbReference type="EMBL" id="QKRW01000037">
    <property type="protein sequence ID" value="RAL60734.1"/>
    <property type="molecule type" value="Genomic_DNA"/>
</dbReference>
<sequence length="241" mass="27011">MTDYSTKTVPNGFLSPPTETKFKNSQCRRSASVPGSERSARSSLSRITLVEDNAQIALHTSLEDSDSIISIRPTGVPKNPSSDMDGSPWVLPVLVLSSRRDTDKQPVPKRAKCTIDTGNMQGNIVSREFVEKVLEYPESNFVPLTAEEKEGGFGVTGHKLVPQGAIYLTCTRVANKNDLSMDKEEEHLQTIWLKRKESFMKKEVELMDAGVDFENDQDWKDLKNTHDIAKMYYLIRKARGG</sequence>
<evidence type="ECO:0000313" key="3">
    <source>
        <dbReference type="Proteomes" id="UP000249056"/>
    </source>
</evidence>
<feature type="region of interest" description="Disordered" evidence="1">
    <location>
        <begin position="1"/>
        <end position="44"/>
    </location>
</feature>